<keyword evidence="1" id="KW-0472">Membrane</keyword>
<keyword evidence="1" id="KW-1133">Transmembrane helix</keyword>
<dbReference type="Proteomes" id="UP000191980">
    <property type="component" value="Unassembled WGS sequence"/>
</dbReference>
<dbReference type="PANTHER" id="PTHR32063:SF16">
    <property type="entry name" value="CATION EFFLUX SYSTEM (ACRB_ACRD_ACRF FAMILY)"/>
    <property type="match status" value="1"/>
</dbReference>
<dbReference type="InterPro" id="IPR027463">
    <property type="entry name" value="AcrB_DN_DC_subdom"/>
</dbReference>
<keyword evidence="1" id="KW-0812">Transmembrane</keyword>
<organism evidence="2 3">
    <name type="scientific">Methyloprofundus sedimenti</name>
    <dbReference type="NCBI Taxonomy" id="1420851"/>
    <lineage>
        <taxon>Bacteria</taxon>
        <taxon>Pseudomonadati</taxon>
        <taxon>Pseudomonadota</taxon>
        <taxon>Gammaproteobacteria</taxon>
        <taxon>Methylococcales</taxon>
        <taxon>Methylococcaceae</taxon>
        <taxon>Methyloprofundus</taxon>
    </lineage>
</organism>
<dbReference type="Gene3D" id="3.30.70.1430">
    <property type="entry name" value="Multidrug efflux transporter AcrB pore domain"/>
    <property type="match status" value="2"/>
</dbReference>
<dbReference type="RefSeq" id="WP_080524033.1">
    <property type="nucleotide sequence ID" value="NZ_LPUF01000003.1"/>
</dbReference>
<dbReference type="SUPFAM" id="SSF82714">
    <property type="entry name" value="Multidrug efflux transporter AcrB TolC docking domain, DN and DC subdomains"/>
    <property type="match status" value="2"/>
</dbReference>
<dbReference type="SUPFAM" id="SSF82693">
    <property type="entry name" value="Multidrug efflux transporter AcrB pore domain, PN1, PN2, PC1 and PC2 subdomains"/>
    <property type="match status" value="3"/>
</dbReference>
<feature type="transmembrane region" description="Helical" evidence="1">
    <location>
        <begin position="25"/>
        <end position="48"/>
    </location>
</feature>
<accession>A0A1V8M2N1</accession>
<reference evidence="2 3" key="1">
    <citation type="submission" date="2015-12" db="EMBL/GenBank/DDBJ databases">
        <authorList>
            <person name="Shamseldin A."/>
            <person name="Moawad H."/>
            <person name="Abd El-Rahim W.M."/>
            <person name="Sadowsky M.J."/>
        </authorList>
    </citation>
    <scope>NUCLEOTIDE SEQUENCE [LARGE SCALE GENOMIC DNA]</scope>
    <source>
        <strain evidence="2 3">WF1</strain>
    </source>
</reference>
<dbReference type="GO" id="GO:0042910">
    <property type="term" value="F:xenobiotic transmembrane transporter activity"/>
    <property type="evidence" value="ECO:0007669"/>
    <property type="project" value="TreeGrafter"/>
</dbReference>
<dbReference type="Gene3D" id="3.30.70.1320">
    <property type="entry name" value="Multidrug efflux transporter AcrB pore domain like"/>
    <property type="match status" value="1"/>
</dbReference>
<dbReference type="OrthoDB" id="9757940at2"/>
<feature type="transmembrane region" description="Helical" evidence="1">
    <location>
        <begin position="510"/>
        <end position="531"/>
    </location>
</feature>
<gene>
    <name evidence="2" type="ORF">AU255_16570</name>
</gene>
<dbReference type="PANTHER" id="PTHR32063">
    <property type="match status" value="1"/>
</dbReference>
<feature type="transmembrane region" description="Helical" evidence="1">
    <location>
        <begin position="477"/>
        <end position="498"/>
    </location>
</feature>
<feature type="transmembrane region" description="Helical" evidence="1">
    <location>
        <begin position="375"/>
        <end position="394"/>
    </location>
</feature>
<dbReference type="Gene3D" id="3.30.2090.10">
    <property type="entry name" value="Multidrug efflux transporter AcrB TolC docking domain, DN and DC subdomains"/>
    <property type="match status" value="2"/>
</dbReference>
<dbReference type="Gene3D" id="3.30.70.1440">
    <property type="entry name" value="Multidrug efflux transporter AcrB pore domain"/>
    <property type="match status" value="1"/>
</dbReference>
<dbReference type="PRINTS" id="PR00702">
    <property type="entry name" value="ACRIFLAVINRP"/>
</dbReference>
<dbReference type="GO" id="GO:0005886">
    <property type="term" value="C:plasma membrane"/>
    <property type="evidence" value="ECO:0007669"/>
    <property type="project" value="TreeGrafter"/>
</dbReference>
<protein>
    <submittedName>
        <fullName evidence="2">Acriflavine resistance protein B</fullName>
    </submittedName>
</protein>
<feature type="transmembrane region" description="Helical" evidence="1">
    <location>
        <begin position="978"/>
        <end position="1003"/>
    </location>
</feature>
<comment type="caution">
    <text evidence="2">The sequence shown here is derived from an EMBL/GenBank/DDBJ whole genome shotgun (WGS) entry which is preliminary data.</text>
</comment>
<name>A0A1V8M2N1_9GAMM</name>
<dbReference type="InterPro" id="IPR001036">
    <property type="entry name" value="Acrflvin-R"/>
</dbReference>
<dbReference type="Pfam" id="PF00873">
    <property type="entry name" value="ACR_tran"/>
    <property type="match status" value="1"/>
</dbReference>
<feature type="transmembrane region" description="Helical" evidence="1">
    <location>
        <begin position="400"/>
        <end position="420"/>
    </location>
</feature>
<dbReference type="SUPFAM" id="SSF82866">
    <property type="entry name" value="Multidrug efflux transporter AcrB transmembrane domain"/>
    <property type="match status" value="2"/>
</dbReference>
<feature type="transmembrane region" description="Helical" evidence="1">
    <location>
        <begin position="1059"/>
        <end position="1082"/>
    </location>
</feature>
<feature type="transmembrane region" description="Helical" evidence="1">
    <location>
        <begin position="570"/>
        <end position="591"/>
    </location>
</feature>
<dbReference type="STRING" id="1420851.AU255_16570"/>
<feature type="transmembrane region" description="Helical" evidence="1">
    <location>
        <begin position="917"/>
        <end position="934"/>
    </location>
</feature>
<dbReference type="AlphaFoldDB" id="A0A1V8M2N1"/>
<dbReference type="EMBL" id="LPUF01000003">
    <property type="protein sequence ID" value="OQK15805.1"/>
    <property type="molecule type" value="Genomic_DNA"/>
</dbReference>
<keyword evidence="3" id="KW-1185">Reference proteome</keyword>
<evidence type="ECO:0000313" key="3">
    <source>
        <dbReference type="Proteomes" id="UP000191980"/>
    </source>
</evidence>
<feature type="transmembrane region" description="Helical" evidence="1">
    <location>
        <begin position="941"/>
        <end position="963"/>
    </location>
</feature>
<dbReference type="Gene3D" id="1.20.1640.10">
    <property type="entry name" value="Multidrug efflux transporter AcrB transmembrane domain"/>
    <property type="match status" value="2"/>
</dbReference>
<evidence type="ECO:0000256" key="1">
    <source>
        <dbReference type="SAM" id="Phobius"/>
    </source>
</evidence>
<sequence>MNDLQHTEANNPGQTSWITRIVKSFTIGSLSPMLIIAALLAGAAALMLTPREEDPQIIVPVMDVMVEFPGASAEEVEKLVTTPLESLLKQIEGVEYVYSAASPGMAIVTVRYYVGENLEDSLIKTWSQIMSNQDSMAPGIARWIVKPVNIDDVPIVLLSLSSKSKNQSEVSLRRTADELLPRLRDVENVAKSWVVGGAKRQITVYPDPAALVAHGTSIMEIIQAVGNANINVDTGNFASNNQQVFLEAGPNFSSSEEVGATVIKNADGRLVYLRDVARILDAGEDNNTYTRIGFGPASEKMRLLGQEKPVVNEAGNEWPTVTLAIAKRKGSNAVQVAEDVIAMAQSFQGTIIPDDIVISVSRDYGTTANHKVNELVEHLMLAILIIVILMVFSLGSRESLIVSIAVPVTFAFTLLCDLIFGYTINRVTLFALILSLGLLVDDPIVNVENIHRHYLLRKEPPLQALLSAIQEVLPPTIVATFAVILTFLPMFFITGMMGPYMAPMAFNVPVAMLVSLIVSLTITPWASYLLLKRHEGHDEEEGFDLKQSGVYRFYHKTLGALIASPNRSRLFVLIIFIAFLGSAMLAVTRAVPLKLLPFDNKNELQLVIDMPKNSTLEHTDQVARALGQYLATVDEVTDYQTYIGQASPMDFNGMVRHYYLREGSNLGEIRINLVAKELRKQQSHQIALRMRKQIEAIAKKYNANVKMVESPPGPPVLDTLVAEVYGPEDASYDELINVARDVRTRFNRTEGVVDVDDYSFAPYQRLLFHIDRQKAALTNVDSLQIAQTLKTALSGQLLGTLHIASERQPLQIVLQLPREHRTYIDELLTLRIKSRTGELVPLAELGQLEELDNEQTLYHKNMRRVAYVIGDTAGRSPVEAIIDLLSDFSDQPLADGYSAELGGEGEWKITIDVFRDLGIAFAAALLMIYVLLVIQTGSLSLPAIMMIAIPLTVIGIMPGFWLLNVLFATPVDGYPDQIFFTATAMIGMIALAGIVVRNGIILIDFIEKTRHREDHPSIEDALIEAGATRLRPILLTAAAAMFGAVVIILDPVFSGLAWSFIFGIFASTGFSLFVIPVAYYLINRNKPLDKPTV</sequence>
<proteinExistence type="predicted"/>
<evidence type="ECO:0000313" key="2">
    <source>
        <dbReference type="EMBL" id="OQK15805.1"/>
    </source>
</evidence>
<feature type="transmembrane region" description="Helical" evidence="1">
    <location>
        <begin position="1033"/>
        <end position="1053"/>
    </location>
</feature>